<feature type="region of interest" description="Disordered" evidence="10">
    <location>
        <begin position="140"/>
        <end position="164"/>
    </location>
</feature>
<dbReference type="Proteomes" id="UP000189703">
    <property type="component" value="Unplaced"/>
</dbReference>
<evidence type="ECO:0000256" key="9">
    <source>
        <dbReference type="PROSITE-ProRule" id="PRU00470"/>
    </source>
</evidence>
<dbReference type="KEGG" id="nnu:104597891"/>
<dbReference type="SUPFAM" id="SSF103612">
    <property type="entry name" value="SBT domain"/>
    <property type="match status" value="1"/>
</dbReference>
<dbReference type="RefSeq" id="XP_010257967.1">
    <property type="nucleotide sequence ID" value="XM_010259665.2"/>
</dbReference>
<dbReference type="RefSeq" id="XP_010257968.1">
    <property type="nucleotide sequence ID" value="XM_010259666.2"/>
</dbReference>
<dbReference type="InterPro" id="IPR004333">
    <property type="entry name" value="SBP_dom"/>
</dbReference>
<evidence type="ECO:0000256" key="10">
    <source>
        <dbReference type="SAM" id="MobiDB-lite"/>
    </source>
</evidence>
<dbReference type="PANTHER" id="PTHR31251">
    <property type="entry name" value="SQUAMOSA PROMOTER-BINDING-LIKE PROTEIN 4"/>
    <property type="match status" value="1"/>
</dbReference>
<dbReference type="OMA" id="GTRFRGT"/>
<dbReference type="RefSeq" id="XP_010257969.1">
    <property type="nucleotide sequence ID" value="XM_010259667.2"/>
</dbReference>
<keyword evidence="4" id="KW-0862">Zinc</keyword>
<dbReference type="PROSITE" id="PS51141">
    <property type="entry name" value="ZF_SBP"/>
    <property type="match status" value="1"/>
</dbReference>
<dbReference type="eggNOG" id="ENOG502RFZW">
    <property type="taxonomic scope" value="Eukaryota"/>
</dbReference>
<keyword evidence="8" id="KW-0539">Nucleus</keyword>
<evidence type="ECO:0000256" key="8">
    <source>
        <dbReference type="ARBA" id="ARBA00023242"/>
    </source>
</evidence>
<dbReference type="GO" id="GO:0005634">
    <property type="term" value="C:nucleus"/>
    <property type="evidence" value="ECO:0000318"/>
    <property type="project" value="GO_Central"/>
</dbReference>
<dbReference type="PANTHER" id="PTHR31251:SF160">
    <property type="entry name" value="SBP-TYPE DOMAIN-CONTAINING PROTEIN"/>
    <property type="match status" value="1"/>
</dbReference>
<proteinExistence type="predicted"/>
<dbReference type="Gene3D" id="4.10.1100.10">
    <property type="entry name" value="Transcription factor, SBP-box domain"/>
    <property type="match status" value="1"/>
</dbReference>
<evidence type="ECO:0000256" key="3">
    <source>
        <dbReference type="ARBA" id="ARBA00022771"/>
    </source>
</evidence>
<keyword evidence="3 9" id="KW-0863">Zinc-finger</keyword>
<dbReference type="STRING" id="4432.A0A1U8A7Q2"/>
<comment type="subcellular location">
    <subcellularLocation>
        <location evidence="1">Nucleus</location>
    </subcellularLocation>
</comment>
<evidence type="ECO:0000256" key="5">
    <source>
        <dbReference type="ARBA" id="ARBA00023015"/>
    </source>
</evidence>
<evidence type="ECO:0000313" key="15">
    <source>
        <dbReference type="RefSeq" id="XP_010257965.1"/>
    </source>
</evidence>
<feature type="compositionally biased region" description="Basic residues" evidence="10">
    <location>
        <begin position="240"/>
        <end position="250"/>
    </location>
</feature>
<dbReference type="RefSeq" id="XP_010257963.1">
    <property type="nucleotide sequence ID" value="XM_010259661.2"/>
</dbReference>
<feature type="domain" description="SBP-type" evidence="11">
    <location>
        <begin position="173"/>
        <end position="250"/>
    </location>
</feature>
<evidence type="ECO:0000313" key="17">
    <source>
        <dbReference type="RefSeq" id="XP_010257968.1"/>
    </source>
</evidence>
<keyword evidence="7" id="KW-0804">Transcription</keyword>
<evidence type="ECO:0000313" key="18">
    <source>
        <dbReference type="RefSeq" id="XP_010257969.1"/>
    </source>
</evidence>
<dbReference type="InterPro" id="IPR044817">
    <property type="entry name" value="SBP-like"/>
</dbReference>
<evidence type="ECO:0000256" key="1">
    <source>
        <dbReference type="ARBA" id="ARBA00004123"/>
    </source>
</evidence>
<evidence type="ECO:0000256" key="2">
    <source>
        <dbReference type="ARBA" id="ARBA00022723"/>
    </source>
</evidence>
<evidence type="ECO:0000256" key="4">
    <source>
        <dbReference type="ARBA" id="ARBA00022833"/>
    </source>
</evidence>
<reference evidence="13 14" key="1">
    <citation type="submission" date="2025-04" db="UniProtKB">
        <authorList>
            <consortium name="RefSeq"/>
        </authorList>
    </citation>
    <scope>IDENTIFICATION</scope>
</reference>
<dbReference type="AlphaFoldDB" id="A0A1U8A7Q2"/>
<evidence type="ECO:0000313" key="16">
    <source>
        <dbReference type="RefSeq" id="XP_010257967.1"/>
    </source>
</evidence>
<evidence type="ECO:0000313" key="14">
    <source>
        <dbReference type="RefSeq" id="XP_010257964.1"/>
    </source>
</evidence>
<evidence type="ECO:0000256" key="7">
    <source>
        <dbReference type="ARBA" id="ARBA00023163"/>
    </source>
</evidence>
<dbReference type="InterPro" id="IPR036893">
    <property type="entry name" value="SBP_sf"/>
</dbReference>
<name>A0A1U8A7Q2_NELNU</name>
<dbReference type="OrthoDB" id="514967at2759"/>
<keyword evidence="5" id="KW-0805">Transcription regulation</keyword>
<protein>
    <submittedName>
        <fullName evidence="13 14">Squamosa promoter-binding-like protein 13A isoform X1</fullName>
    </submittedName>
</protein>
<keyword evidence="2" id="KW-0479">Metal-binding</keyword>
<dbReference type="RefSeq" id="XP_010257965.1">
    <property type="nucleotide sequence ID" value="XM_010259663.2"/>
</dbReference>
<accession>A0A1U8A7Q2</accession>
<gene>
    <name evidence="13 14 15 16 17 18" type="primary">LOC104597891</name>
</gene>
<evidence type="ECO:0000313" key="12">
    <source>
        <dbReference type="Proteomes" id="UP000189703"/>
    </source>
</evidence>
<dbReference type="GO" id="GO:0008270">
    <property type="term" value="F:zinc ion binding"/>
    <property type="evidence" value="ECO:0007669"/>
    <property type="project" value="UniProtKB-KW"/>
</dbReference>
<dbReference type="GeneID" id="104597891"/>
<sequence length="557" mass="61176">MESWSYGSEGKGFVLSDEMISPADALTRSRKMFMGWDLKPPCNYESTMLVQGREAVESQGFMELGFPDIIKKPLPDNQIDGFMASKTDSEREASSSVVTLKAFFGEEESSSRLSSSVVDSNSRDSSLIDLKLGRLADYRDSKNGESSKEAPILSSVRSSLPAKRARTNLNSQTPFCQVHGCDMDLSSSKEYHKRHKVCEAHSKTAKVIVNGVEQRFCQQCSRFHLLAEFDDGKRSCRKRLAGHNERRRKPQLGSQSGKPGKLLPSYHGARFLGGPLSTKPSFICPDIFPNGMLRPVKYETSNWSRQVKLEDTVYGPQPAIPITDGNLLPKSFLPPYGVEKQYPSLHGNVIDATPGSIFHENGNRYHDLVGPNSSSRSMFRNASSGSEDFTVFDTASTIQGLSGVSDSGCALSLLSAQSRNSSSHSSGIPMARPLIIQGSRAPYSISQFPEKFLGVSSQASTSVASTRFSSSGLNALEVDHMEPVLVSDASNPVDFEVRTDGIFQASDFVSSKDSLSHDHGPTVNLLQLSSQLQRVERQRHSLQVKQENDVFYCLPIT</sequence>
<keyword evidence="6" id="KW-0238">DNA-binding</keyword>
<keyword evidence="12" id="KW-1185">Reference proteome</keyword>
<evidence type="ECO:0000259" key="11">
    <source>
        <dbReference type="PROSITE" id="PS51141"/>
    </source>
</evidence>
<evidence type="ECO:0000313" key="13">
    <source>
        <dbReference type="RefSeq" id="XP_010257963.1"/>
    </source>
</evidence>
<dbReference type="RefSeq" id="XP_010257964.1">
    <property type="nucleotide sequence ID" value="XM_010259662.2"/>
</dbReference>
<evidence type="ECO:0000256" key="6">
    <source>
        <dbReference type="ARBA" id="ARBA00023125"/>
    </source>
</evidence>
<organism evidence="12 17">
    <name type="scientific">Nelumbo nucifera</name>
    <name type="common">Sacred lotus</name>
    <dbReference type="NCBI Taxonomy" id="4432"/>
    <lineage>
        <taxon>Eukaryota</taxon>
        <taxon>Viridiplantae</taxon>
        <taxon>Streptophyta</taxon>
        <taxon>Embryophyta</taxon>
        <taxon>Tracheophyta</taxon>
        <taxon>Spermatophyta</taxon>
        <taxon>Magnoliopsida</taxon>
        <taxon>Proteales</taxon>
        <taxon>Nelumbonaceae</taxon>
        <taxon>Nelumbo</taxon>
    </lineage>
</organism>
<feature type="region of interest" description="Disordered" evidence="10">
    <location>
        <begin position="240"/>
        <end position="260"/>
    </location>
</feature>
<dbReference type="Pfam" id="PF03110">
    <property type="entry name" value="SBP"/>
    <property type="match status" value="1"/>
</dbReference>
<dbReference type="GO" id="GO:0000976">
    <property type="term" value="F:transcription cis-regulatory region binding"/>
    <property type="evidence" value="ECO:0000318"/>
    <property type="project" value="GO_Central"/>
</dbReference>
<dbReference type="GO" id="GO:0001216">
    <property type="term" value="F:DNA-binding transcription activator activity"/>
    <property type="evidence" value="ECO:0000318"/>
    <property type="project" value="GO_Central"/>
</dbReference>
<dbReference type="FunFam" id="4.10.1100.10:FF:000001">
    <property type="entry name" value="Squamosa promoter-binding-like protein 14"/>
    <property type="match status" value="1"/>
</dbReference>